<organism evidence="5">
    <name type="scientific">marine sediment metagenome</name>
    <dbReference type="NCBI Taxonomy" id="412755"/>
    <lineage>
        <taxon>unclassified sequences</taxon>
        <taxon>metagenomes</taxon>
        <taxon>ecological metagenomes</taxon>
    </lineage>
</organism>
<accession>X1R375</accession>
<feature type="non-terminal residue" evidence="5">
    <location>
        <position position="1"/>
    </location>
</feature>
<sequence>ILSLTTGKKQGLLTGGFKFYKKNYKKTGFKIIWANDIDKDACATLQLNFPDINISRGDIREINLKSIPKKCDLVIGGFPCQDFSITRSTKREGIKVKRGKLYEFFVKTVKEKNPKAFIAENVKGILSANKGEAIKLIIQEFAHIILKPVFL</sequence>
<dbReference type="InterPro" id="IPR001525">
    <property type="entry name" value="C5_MeTfrase"/>
</dbReference>
<dbReference type="PROSITE" id="PS00094">
    <property type="entry name" value="C5_MTASE_1"/>
    <property type="match status" value="1"/>
</dbReference>
<dbReference type="PANTHER" id="PTHR10629:SF52">
    <property type="entry name" value="DNA (CYTOSINE-5)-METHYLTRANSFERASE 1"/>
    <property type="match status" value="1"/>
</dbReference>
<dbReference type="InterPro" id="IPR018117">
    <property type="entry name" value="C5_DNA_meth_AS"/>
</dbReference>
<dbReference type="GO" id="GO:0003677">
    <property type="term" value="F:DNA binding"/>
    <property type="evidence" value="ECO:0007669"/>
    <property type="project" value="TreeGrafter"/>
</dbReference>
<evidence type="ECO:0000256" key="2">
    <source>
        <dbReference type="ARBA" id="ARBA00022603"/>
    </source>
</evidence>
<dbReference type="EMBL" id="BARV01040022">
    <property type="protein sequence ID" value="GAI50044.1"/>
    <property type="molecule type" value="Genomic_DNA"/>
</dbReference>
<dbReference type="GO" id="GO:0044027">
    <property type="term" value="P:negative regulation of gene expression via chromosomal CpG island methylation"/>
    <property type="evidence" value="ECO:0007669"/>
    <property type="project" value="TreeGrafter"/>
</dbReference>
<dbReference type="GO" id="GO:0032259">
    <property type="term" value="P:methylation"/>
    <property type="evidence" value="ECO:0007669"/>
    <property type="project" value="UniProtKB-KW"/>
</dbReference>
<dbReference type="Pfam" id="PF00145">
    <property type="entry name" value="DNA_methylase"/>
    <property type="match status" value="1"/>
</dbReference>
<evidence type="ECO:0000256" key="4">
    <source>
        <dbReference type="ARBA" id="ARBA00022691"/>
    </source>
</evidence>
<protein>
    <recommendedName>
        <fullName evidence="1">DNA (cytosine-5-)-methyltransferase</fullName>
        <ecNumber evidence="1">2.1.1.37</ecNumber>
    </recommendedName>
</protein>
<dbReference type="Gene3D" id="3.40.50.150">
    <property type="entry name" value="Vaccinia Virus protein VP39"/>
    <property type="match status" value="1"/>
</dbReference>
<dbReference type="NCBIfam" id="TIGR00675">
    <property type="entry name" value="dcm"/>
    <property type="match status" value="1"/>
</dbReference>
<keyword evidence="4" id="KW-0949">S-adenosyl-L-methionine</keyword>
<dbReference type="GO" id="GO:0003886">
    <property type="term" value="F:DNA (cytosine-5-)-methyltransferase activity"/>
    <property type="evidence" value="ECO:0007669"/>
    <property type="project" value="UniProtKB-EC"/>
</dbReference>
<dbReference type="PROSITE" id="PS51679">
    <property type="entry name" value="SAM_MT_C5"/>
    <property type="match status" value="1"/>
</dbReference>
<reference evidence="5" key="1">
    <citation type="journal article" date="2014" name="Front. Microbiol.">
        <title>High frequency of phylogenetically diverse reductive dehalogenase-homologous genes in deep subseafloor sedimentary metagenomes.</title>
        <authorList>
            <person name="Kawai M."/>
            <person name="Futagami T."/>
            <person name="Toyoda A."/>
            <person name="Takaki Y."/>
            <person name="Nishi S."/>
            <person name="Hori S."/>
            <person name="Arai W."/>
            <person name="Tsubouchi T."/>
            <person name="Morono Y."/>
            <person name="Uchiyama I."/>
            <person name="Ito T."/>
            <person name="Fujiyama A."/>
            <person name="Inagaki F."/>
            <person name="Takami H."/>
        </authorList>
    </citation>
    <scope>NUCLEOTIDE SEQUENCE</scope>
    <source>
        <strain evidence="5">Expedition CK06-06</strain>
    </source>
</reference>
<proteinExistence type="predicted"/>
<evidence type="ECO:0000313" key="5">
    <source>
        <dbReference type="EMBL" id="GAI50044.1"/>
    </source>
</evidence>
<name>X1R375_9ZZZZ</name>
<keyword evidence="3" id="KW-0808">Transferase</keyword>
<dbReference type="PANTHER" id="PTHR10629">
    <property type="entry name" value="CYTOSINE-SPECIFIC METHYLTRANSFERASE"/>
    <property type="match status" value="1"/>
</dbReference>
<dbReference type="SUPFAM" id="SSF53335">
    <property type="entry name" value="S-adenosyl-L-methionine-dependent methyltransferases"/>
    <property type="match status" value="1"/>
</dbReference>
<comment type="caution">
    <text evidence="5">The sequence shown here is derived from an EMBL/GenBank/DDBJ whole genome shotgun (WGS) entry which is preliminary data.</text>
</comment>
<evidence type="ECO:0000256" key="3">
    <source>
        <dbReference type="ARBA" id="ARBA00022679"/>
    </source>
</evidence>
<dbReference type="InterPro" id="IPR050390">
    <property type="entry name" value="C5-Methyltransferase"/>
</dbReference>
<dbReference type="AlphaFoldDB" id="X1R375"/>
<dbReference type="InterPro" id="IPR029063">
    <property type="entry name" value="SAM-dependent_MTases_sf"/>
</dbReference>
<dbReference type="EC" id="2.1.1.37" evidence="1"/>
<gene>
    <name evidence="5" type="ORF">S06H3_61136</name>
</gene>
<evidence type="ECO:0000256" key="1">
    <source>
        <dbReference type="ARBA" id="ARBA00011975"/>
    </source>
</evidence>
<keyword evidence="2" id="KW-0489">Methyltransferase</keyword>